<organism evidence="1 2">
    <name type="scientific">Pseudocohnilembus persalinus</name>
    <name type="common">Ciliate</name>
    <dbReference type="NCBI Taxonomy" id="266149"/>
    <lineage>
        <taxon>Eukaryota</taxon>
        <taxon>Sar</taxon>
        <taxon>Alveolata</taxon>
        <taxon>Ciliophora</taxon>
        <taxon>Intramacronucleata</taxon>
        <taxon>Oligohymenophorea</taxon>
        <taxon>Scuticociliatia</taxon>
        <taxon>Philasterida</taxon>
        <taxon>Pseudocohnilembidae</taxon>
        <taxon>Pseudocohnilembus</taxon>
    </lineage>
</organism>
<dbReference type="Gene3D" id="3.40.50.1240">
    <property type="entry name" value="Phosphoglycerate mutase-like"/>
    <property type="match status" value="1"/>
</dbReference>
<dbReference type="InParanoid" id="A0A0V0R5V5"/>
<reference evidence="1 2" key="1">
    <citation type="journal article" date="2015" name="Sci. Rep.">
        <title>Genome of the facultative scuticociliatosis pathogen Pseudocohnilembus persalinus provides insight into its virulence through horizontal gene transfer.</title>
        <authorList>
            <person name="Xiong J."/>
            <person name="Wang G."/>
            <person name="Cheng J."/>
            <person name="Tian M."/>
            <person name="Pan X."/>
            <person name="Warren A."/>
            <person name="Jiang C."/>
            <person name="Yuan D."/>
            <person name="Miao W."/>
        </authorList>
    </citation>
    <scope>NUCLEOTIDE SEQUENCE [LARGE SCALE GENOMIC DNA]</scope>
    <source>
        <strain evidence="1">36N120E</strain>
    </source>
</reference>
<dbReference type="PANTHER" id="PTHR16469">
    <property type="entry name" value="UBIQUITIN-ASSOCIATED AND SH3 DOMAIN-CONTAINING BA-RELATED"/>
    <property type="match status" value="1"/>
</dbReference>
<dbReference type="Proteomes" id="UP000054937">
    <property type="component" value="Unassembled WGS sequence"/>
</dbReference>
<dbReference type="SUPFAM" id="SSF53254">
    <property type="entry name" value="Phosphoglycerate mutase-like"/>
    <property type="match status" value="1"/>
</dbReference>
<keyword evidence="2" id="KW-1185">Reference proteome</keyword>
<proteinExistence type="predicted"/>
<comment type="caution">
    <text evidence="1">The sequence shown here is derived from an EMBL/GenBank/DDBJ whole genome shotgun (WGS) entry which is preliminary data.</text>
</comment>
<evidence type="ECO:0000313" key="1">
    <source>
        <dbReference type="EMBL" id="KRX09859.1"/>
    </source>
</evidence>
<evidence type="ECO:0008006" key="3">
    <source>
        <dbReference type="Google" id="ProtNLM"/>
    </source>
</evidence>
<evidence type="ECO:0000313" key="2">
    <source>
        <dbReference type="Proteomes" id="UP000054937"/>
    </source>
</evidence>
<dbReference type="InterPro" id="IPR029033">
    <property type="entry name" value="His_PPase_superfam"/>
</dbReference>
<dbReference type="OrthoDB" id="283128at2759"/>
<accession>A0A0V0R5V5</accession>
<dbReference type="EMBL" id="LDAU01000043">
    <property type="protein sequence ID" value="KRX09859.1"/>
    <property type="molecule type" value="Genomic_DNA"/>
</dbReference>
<dbReference type="AlphaFoldDB" id="A0A0V0R5V5"/>
<dbReference type="OMA" id="FCENIAN"/>
<protein>
    <recommendedName>
        <fullName evidence="3">Histidine phosphatase superfamily</fullName>
    </recommendedName>
</protein>
<gene>
    <name evidence="1" type="ORF">PPERSA_03921</name>
</gene>
<sequence>MLFGIRHGERGDRCHIERKTVQLDHDPHLTKLGCLQAQASGQRLEEEIQNYFKHLKQEKLIGEDEKDEIEIIMLSSPFLRTMMTAFHLAQQIKKRVYKKTIYLQYEFCENIANYDFSEDPLKDLFIVRQNQEQQNKNLSENEKCNIQNQYQLKSYFLWNYYVKQIYFNSMILILEFQIQQYIDVQNSDLKFEYDGLFKNEKSWIPTFPERNNKKRVYTAIEGLLDFYLTNFDHKKYVVLYVSHQSIVEEGLRYFGKSIQQWSSEYCALLGVRFNDPVKNGIKNYEVLIDCDSSHADKVQIKK</sequence>
<dbReference type="CDD" id="cd07040">
    <property type="entry name" value="HP"/>
    <property type="match status" value="1"/>
</dbReference>
<dbReference type="InterPro" id="IPR051710">
    <property type="entry name" value="Phosphatase_SH3-domain"/>
</dbReference>
<name>A0A0V0R5V5_PSEPJ</name>
<dbReference type="PANTHER" id="PTHR16469:SF27">
    <property type="entry name" value="UBIQUITIN-ASSOCIATED AND SH3 DOMAIN-CONTAINING BA-RELATED"/>
    <property type="match status" value="1"/>
</dbReference>